<dbReference type="InterPro" id="IPR023214">
    <property type="entry name" value="HAD_sf"/>
</dbReference>
<dbReference type="EMBL" id="BAABRP010000001">
    <property type="protein sequence ID" value="GAA5512162.1"/>
    <property type="molecule type" value="Genomic_DNA"/>
</dbReference>
<name>A0ABP9W479_9DEIO</name>
<proteinExistence type="predicted"/>
<protein>
    <submittedName>
        <fullName evidence="1">Phosphatase M6_Spy0533</fullName>
    </submittedName>
</protein>
<dbReference type="Pfam" id="PF08282">
    <property type="entry name" value="Hydrolase_3"/>
    <property type="match status" value="2"/>
</dbReference>
<dbReference type="InterPro" id="IPR036412">
    <property type="entry name" value="HAD-like_sf"/>
</dbReference>
<keyword evidence="2" id="KW-1185">Reference proteome</keyword>
<accession>A0ABP9W479</accession>
<dbReference type="PROSITE" id="PS01229">
    <property type="entry name" value="COF_2"/>
    <property type="match status" value="1"/>
</dbReference>
<reference evidence="1 2" key="1">
    <citation type="submission" date="2024-02" db="EMBL/GenBank/DDBJ databases">
        <title>Deinococcus carri NBRC 110142.</title>
        <authorList>
            <person name="Ichikawa N."/>
            <person name="Katano-Makiyama Y."/>
            <person name="Hidaka K."/>
        </authorList>
    </citation>
    <scope>NUCLEOTIDE SEQUENCE [LARGE SCALE GENOMIC DNA]</scope>
    <source>
        <strain evidence="1 2">NBRC 110142</strain>
    </source>
</reference>
<dbReference type="Gene3D" id="3.40.50.1000">
    <property type="entry name" value="HAD superfamily/HAD-like"/>
    <property type="match status" value="1"/>
</dbReference>
<evidence type="ECO:0000313" key="1">
    <source>
        <dbReference type="EMBL" id="GAA5512162.1"/>
    </source>
</evidence>
<comment type="caution">
    <text evidence="1">The sequence shown here is derived from an EMBL/GenBank/DDBJ whole genome shotgun (WGS) entry which is preliminary data.</text>
</comment>
<sequence>MVRQFTERGGLDGQAYTARMLGLICVDVDGTLVGTGNVVREDVWAALADARARGVRIALCSGRPAFGNALKYARRLDPDGWHIFQNGASVVNVGSGESLSEPLPPGELDRLLDRAHETGRLLEVYTDDEYGVTQPGDLARRHAELLGVPYVPRDPQTLTGTRVRAQWVVPLAESAGVQAEPHPGLDLHPAGSPVMPDVMFISVTRAGVGKGSAVTRVAAAYGLPLERVMMVGDGHNDVTAMRVVGHPVAMGNADAEARAAGRYHVAHVDAGGLAEAVGLALRL</sequence>
<gene>
    <name evidence="1" type="ORF">Dcar01_00876</name>
</gene>
<dbReference type="PANTHER" id="PTHR10000">
    <property type="entry name" value="PHOSPHOSERINE PHOSPHATASE"/>
    <property type="match status" value="1"/>
</dbReference>
<dbReference type="Gene3D" id="3.30.1240.10">
    <property type="match status" value="1"/>
</dbReference>
<dbReference type="NCBIfam" id="TIGR00099">
    <property type="entry name" value="Cof-subfamily"/>
    <property type="match status" value="1"/>
</dbReference>
<dbReference type="PANTHER" id="PTHR10000:SF8">
    <property type="entry name" value="HAD SUPERFAMILY HYDROLASE-LIKE, TYPE 3"/>
    <property type="match status" value="1"/>
</dbReference>
<dbReference type="SUPFAM" id="SSF56784">
    <property type="entry name" value="HAD-like"/>
    <property type="match status" value="1"/>
</dbReference>
<organism evidence="1 2">
    <name type="scientific">Deinococcus carri</name>
    <dbReference type="NCBI Taxonomy" id="1211323"/>
    <lineage>
        <taxon>Bacteria</taxon>
        <taxon>Thermotogati</taxon>
        <taxon>Deinococcota</taxon>
        <taxon>Deinococci</taxon>
        <taxon>Deinococcales</taxon>
        <taxon>Deinococcaceae</taxon>
        <taxon>Deinococcus</taxon>
    </lineage>
</organism>
<dbReference type="Proteomes" id="UP001401887">
    <property type="component" value="Unassembled WGS sequence"/>
</dbReference>
<dbReference type="InterPro" id="IPR000150">
    <property type="entry name" value="Cof"/>
</dbReference>
<evidence type="ECO:0000313" key="2">
    <source>
        <dbReference type="Proteomes" id="UP001401887"/>
    </source>
</evidence>